<evidence type="ECO:0000256" key="14">
    <source>
        <dbReference type="ARBA" id="ARBA00023316"/>
    </source>
</evidence>
<dbReference type="HAMAP" id="MF_01631">
    <property type="entry name" value="GlmU"/>
    <property type="match status" value="1"/>
</dbReference>
<dbReference type="OrthoDB" id="9775031at2"/>
<organism evidence="20 21">
    <name type="scientific">Haliangium ochraceum (strain DSM 14365 / JCM 11303 / SMP-2)</name>
    <dbReference type="NCBI Taxonomy" id="502025"/>
    <lineage>
        <taxon>Bacteria</taxon>
        <taxon>Pseudomonadati</taxon>
        <taxon>Myxococcota</taxon>
        <taxon>Polyangia</taxon>
        <taxon>Haliangiales</taxon>
        <taxon>Kofleriaceae</taxon>
        <taxon>Haliangium</taxon>
    </lineage>
</organism>
<feature type="binding site" evidence="18">
    <location>
        <position position="398"/>
    </location>
    <ligand>
        <name>acetyl-CoA</name>
        <dbReference type="ChEBI" id="CHEBI:57288"/>
    </ligand>
</feature>
<feature type="binding site" evidence="18">
    <location>
        <begin position="404"/>
        <end position="405"/>
    </location>
    <ligand>
        <name>acetyl-CoA</name>
        <dbReference type="ChEBI" id="CHEBI:57288"/>
    </ligand>
</feature>
<dbReference type="InterPro" id="IPR029044">
    <property type="entry name" value="Nucleotide-diphossugar_trans"/>
</dbReference>
<dbReference type="eggNOG" id="COG1207">
    <property type="taxonomic scope" value="Bacteria"/>
</dbReference>
<dbReference type="EC" id="2.7.7.23" evidence="18"/>
<keyword evidence="8 18" id="KW-0677">Repeat</keyword>
<dbReference type="SUPFAM" id="SSF51161">
    <property type="entry name" value="Trimeric LpxA-like enzymes"/>
    <property type="match status" value="1"/>
</dbReference>
<evidence type="ECO:0000256" key="13">
    <source>
        <dbReference type="ARBA" id="ARBA00023315"/>
    </source>
</evidence>
<dbReference type="GO" id="GO:0009252">
    <property type="term" value="P:peptidoglycan biosynthetic process"/>
    <property type="evidence" value="ECO:0007669"/>
    <property type="project" value="UniProtKB-UniRule"/>
</dbReference>
<dbReference type="InterPro" id="IPR001451">
    <property type="entry name" value="Hexapep"/>
</dbReference>
<dbReference type="Pfam" id="PF00132">
    <property type="entry name" value="Hexapep"/>
    <property type="match status" value="1"/>
</dbReference>
<dbReference type="GO" id="GO:0006048">
    <property type="term" value="P:UDP-N-acetylglucosamine biosynthetic process"/>
    <property type="evidence" value="ECO:0007669"/>
    <property type="project" value="UniProtKB-UniPathway"/>
</dbReference>
<evidence type="ECO:0000256" key="10">
    <source>
        <dbReference type="ARBA" id="ARBA00022960"/>
    </source>
</evidence>
<evidence type="ECO:0000313" key="21">
    <source>
        <dbReference type="Proteomes" id="UP000001880"/>
    </source>
</evidence>
<evidence type="ECO:0000256" key="17">
    <source>
        <dbReference type="ARBA" id="ARBA00049628"/>
    </source>
</evidence>
<accession>D0LSZ1</accession>
<proteinExistence type="inferred from homology"/>
<dbReference type="CDD" id="cd03353">
    <property type="entry name" value="LbH_GlmU_C"/>
    <property type="match status" value="1"/>
</dbReference>
<feature type="region of interest" description="Pyrophosphorylase" evidence="18">
    <location>
        <begin position="1"/>
        <end position="246"/>
    </location>
</feature>
<comment type="catalytic activity">
    <reaction evidence="16 18">
        <text>N-acetyl-alpha-D-glucosamine 1-phosphate + UTP + H(+) = UDP-N-acetyl-alpha-D-glucosamine + diphosphate</text>
        <dbReference type="Rhea" id="RHEA:13509"/>
        <dbReference type="ChEBI" id="CHEBI:15378"/>
        <dbReference type="ChEBI" id="CHEBI:33019"/>
        <dbReference type="ChEBI" id="CHEBI:46398"/>
        <dbReference type="ChEBI" id="CHEBI:57705"/>
        <dbReference type="ChEBI" id="CHEBI:57776"/>
        <dbReference type="EC" id="2.7.7.23"/>
    </reaction>
</comment>
<evidence type="ECO:0000256" key="7">
    <source>
        <dbReference type="ARBA" id="ARBA00022723"/>
    </source>
</evidence>
<comment type="similarity">
    <text evidence="3 18">In the N-terminal section; belongs to the N-acetylglucosamine-1-phosphate uridyltransferase family.</text>
</comment>
<feature type="binding site" evidence="18">
    <location>
        <begin position="84"/>
        <end position="85"/>
    </location>
    <ligand>
        <name>UDP-N-acetyl-alpha-D-glucosamine</name>
        <dbReference type="ChEBI" id="CHEBI:57705"/>
    </ligand>
</feature>
<protein>
    <recommendedName>
        <fullName evidence="18">Bifunctional protein GlmU</fullName>
    </recommendedName>
    <domain>
        <recommendedName>
            <fullName evidence="18">UDP-N-acetylglucosamine pyrophosphorylase</fullName>
            <ecNumber evidence="18">2.7.7.23</ecNumber>
        </recommendedName>
        <alternativeName>
            <fullName evidence="18">N-acetylglucosamine-1-phosphate uridyltransferase</fullName>
        </alternativeName>
    </domain>
    <domain>
        <recommendedName>
            <fullName evidence="18">Glucosamine-1-phosphate N-acetyltransferase</fullName>
            <ecNumber evidence="18">2.3.1.157</ecNumber>
        </recommendedName>
    </domain>
</protein>
<dbReference type="UniPathway" id="UPA00113">
    <property type="reaction ID" value="UER00532"/>
</dbReference>
<dbReference type="PANTHER" id="PTHR43584">
    <property type="entry name" value="NUCLEOTIDYL TRANSFERASE"/>
    <property type="match status" value="1"/>
</dbReference>
<keyword evidence="9 18" id="KW-0460">Magnesium</keyword>
<dbReference type="Gene3D" id="3.90.550.10">
    <property type="entry name" value="Spore Coat Polysaccharide Biosynthesis Protein SpsA, Chain A"/>
    <property type="match status" value="1"/>
</dbReference>
<comment type="pathway">
    <text evidence="18">Nucleotide-sugar biosynthesis; UDP-N-acetyl-alpha-D-glucosamine biosynthesis; N-acetyl-alpha-D-glucosamine 1-phosphate from alpha-D-glucosamine 6-phosphate (route II): step 2/2.</text>
</comment>
<feature type="region of interest" description="Linker" evidence="18">
    <location>
        <begin position="247"/>
        <end position="267"/>
    </location>
</feature>
<evidence type="ECO:0000256" key="15">
    <source>
        <dbReference type="ARBA" id="ARBA00048247"/>
    </source>
</evidence>
<dbReference type="GO" id="GO:0008360">
    <property type="term" value="P:regulation of cell shape"/>
    <property type="evidence" value="ECO:0007669"/>
    <property type="project" value="UniProtKB-KW"/>
</dbReference>
<comment type="subcellular location">
    <subcellularLocation>
        <location evidence="1 18">Cytoplasm</location>
    </subcellularLocation>
</comment>
<sequence>MEEKPVVLILAAGLGTRMKSEKAKVLHEVAGRSLIVWAVESARAAGAERVVAILGHQHEEVKAVLDARYGEGQVEIALQPEQKGTGHAVQCGLPAFEGESDDRVVIILSGDAPLLPAERVAELAQACRDSEAGLALLSTHPPRPMPYGRLVRESPSASEASGAAGRKLLRIVEHKDASEEERAIQEMNAGFYAVRLGNLRRDLADLRSDNAQGEFYLTDMVAHAAERGGAAVIDAPFEEVSGINDRVDLAQVSAAARRRINQAWMRMGVTMDAPDQTYIDADVGPIGPDVWLAAGVHLRGNTHVGAGARIDAGCVLDDVELAENVYIKPYSVLSEAKIGTSAELGPFTHCRPGTRLDENAKLGNFVETKKTHVMAGAKANHLAYLGDAEIGAGCNIGAGTITCNYDGFQKHKTIIEAGAFIGSDSQLVAPVTVGRGAYVASGTTVTRDVPRSALALARVKQINKEGWADKFREAQDKRNSNKR</sequence>
<name>D0LSZ1_HALO1</name>
<evidence type="ECO:0000256" key="1">
    <source>
        <dbReference type="ARBA" id="ARBA00004496"/>
    </source>
</evidence>
<comment type="function">
    <text evidence="17 18">Catalyzes the last two sequential reactions in the de novo biosynthetic pathway for UDP-N-acetylglucosamine (UDP-GlcNAc). The C-terminal domain catalyzes the transfer of acetyl group from acetyl coenzyme A to glucosamine-1-phosphate (GlcN-1-P) to produce N-acetylglucosamine-1-phosphate (GlcNAc-1-P), which is converted into UDP-GlcNAc by the transfer of uridine 5-monophosphate (from uridine 5-triphosphate), a reaction catalyzed by the N-terminal domain.</text>
</comment>
<keyword evidence="14 18" id="KW-0961">Cell wall biogenesis/degradation</keyword>
<feature type="binding site" evidence="18">
    <location>
        <position position="188"/>
    </location>
    <ligand>
        <name>UDP-N-acetyl-alpha-D-glucosamine</name>
        <dbReference type="ChEBI" id="CHEBI:57705"/>
    </ligand>
</feature>
<feature type="binding site" evidence="18">
    <location>
        <position position="79"/>
    </location>
    <ligand>
        <name>UDP-N-acetyl-alpha-D-glucosamine</name>
        <dbReference type="ChEBI" id="CHEBI:57705"/>
    </ligand>
</feature>
<dbReference type="UniPathway" id="UPA00973"/>
<keyword evidence="5 18" id="KW-0808">Transferase</keyword>
<evidence type="ECO:0000256" key="5">
    <source>
        <dbReference type="ARBA" id="ARBA00022679"/>
    </source>
</evidence>
<dbReference type="Pfam" id="PF12804">
    <property type="entry name" value="NTP_transf_3"/>
    <property type="match status" value="1"/>
</dbReference>
<evidence type="ECO:0000256" key="3">
    <source>
        <dbReference type="ARBA" id="ARBA00007947"/>
    </source>
</evidence>
<feature type="binding site" evidence="18">
    <location>
        <begin position="109"/>
        <end position="111"/>
    </location>
    <ligand>
        <name>UDP-N-acetyl-alpha-D-glucosamine</name>
        <dbReference type="ChEBI" id="CHEBI:57705"/>
    </ligand>
</feature>
<feature type="binding site" evidence="18">
    <location>
        <position position="458"/>
    </location>
    <ligand>
        <name>acetyl-CoA</name>
        <dbReference type="ChEBI" id="CHEBI:57288"/>
    </ligand>
</feature>
<dbReference type="GO" id="GO:0019134">
    <property type="term" value="F:glucosamine-1-phosphate N-acetyltransferase activity"/>
    <property type="evidence" value="ECO:0007669"/>
    <property type="project" value="UniProtKB-UniRule"/>
</dbReference>
<dbReference type="EMBL" id="CP001804">
    <property type="protein sequence ID" value="ACY19127.1"/>
    <property type="molecule type" value="Genomic_DNA"/>
</dbReference>
<gene>
    <name evidence="18" type="primary">glmU</name>
    <name evidence="20" type="ordered locus">Hoch_6661</name>
</gene>
<evidence type="ECO:0000256" key="9">
    <source>
        <dbReference type="ARBA" id="ARBA00022842"/>
    </source>
</evidence>
<dbReference type="HOGENOM" id="CLU_029499_15_2_7"/>
<dbReference type="InterPro" id="IPR050065">
    <property type="entry name" value="GlmU-like"/>
</dbReference>
<evidence type="ECO:0000256" key="4">
    <source>
        <dbReference type="ARBA" id="ARBA00022490"/>
    </source>
</evidence>
<feature type="binding site" evidence="18">
    <location>
        <position position="24"/>
    </location>
    <ligand>
        <name>UDP-N-acetyl-alpha-D-glucosamine</name>
        <dbReference type="ChEBI" id="CHEBI:57705"/>
    </ligand>
</feature>
<evidence type="ECO:0000256" key="12">
    <source>
        <dbReference type="ARBA" id="ARBA00023268"/>
    </source>
</evidence>
<dbReference type="GO" id="GO:0005737">
    <property type="term" value="C:cytoplasm"/>
    <property type="evidence" value="ECO:0007669"/>
    <property type="project" value="UniProtKB-SubCell"/>
</dbReference>
<evidence type="ECO:0000256" key="6">
    <source>
        <dbReference type="ARBA" id="ARBA00022695"/>
    </source>
</evidence>
<comment type="cofactor">
    <cofactor evidence="18">
        <name>Mg(2+)</name>
        <dbReference type="ChEBI" id="CHEBI:18420"/>
    </cofactor>
    <text evidence="18">Binds 1 Mg(2+) ion per subunit.</text>
</comment>
<feature type="binding site" evidence="18">
    <location>
        <position position="244"/>
    </location>
    <ligand>
        <name>UDP-N-acetyl-alpha-D-glucosamine</name>
        <dbReference type="ChEBI" id="CHEBI:57705"/>
    </ligand>
</feature>
<dbReference type="InterPro" id="IPR018357">
    <property type="entry name" value="Hexapep_transf_CS"/>
</dbReference>
<feature type="binding site" evidence="18">
    <location>
        <position position="423"/>
    </location>
    <ligand>
        <name>acetyl-CoA</name>
        <dbReference type="ChEBI" id="CHEBI:57288"/>
    </ligand>
</feature>
<keyword evidence="7 18" id="KW-0479">Metal-binding</keyword>
<feature type="binding site" evidence="18">
    <location>
        <position position="384"/>
    </location>
    <ligand>
        <name>UDP-N-acetyl-alpha-D-glucosamine</name>
        <dbReference type="ChEBI" id="CHEBI:57705"/>
    </ligand>
</feature>
<dbReference type="InterPro" id="IPR011004">
    <property type="entry name" value="Trimer_LpxA-like_sf"/>
</dbReference>
<keyword evidence="6 18" id="KW-0548">Nucleotidyltransferase</keyword>
<feature type="binding site" evidence="18">
    <location>
        <position position="351"/>
    </location>
    <ligand>
        <name>UDP-N-acetyl-alpha-D-glucosamine</name>
        <dbReference type="ChEBI" id="CHEBI:57705"/>
    </ligand>
</feature>
<dbReference type="SUPFAM" id="SSF53448">
    <property type="entry name" value="Nucleotide-diphospho-sugar transferases"/>
    <property type="match status" value="1"/>
</dbReference>
<evidence type="ECO:0000256" key="11">
    <source>
        <dbReference type="ARBA" id="ARBA00022984"/>
    </source>
</evidence>
<dbReference type="InterPro" id="IPR025877">
    <property type="entry name" value="MobA-like_NTP_Trfase"/>
</dbReference>
<dbReference type="GO" id="GO:0003977">
    <property type="term" value="F:UDP-N-acetylglucosamine diphosphorylase activity"/>
    <property type="evidence" value="ECO:0007669"/>
    <property type="project" value="UniProtKB-UniRule"/>
</dbReference>
<reference evidence="20 21" key="1">
    <citation type="journal article" date="2010" name="Stand. Genomic Sci.">
        <title>Complete genome sequence of Haliangium ochraceum type strain (SMP-2).</title>
        <authorList>
            <consortium name="US DOE Joint Genome Institute (JGI-PGF)"/>
            <person name="Ivanova N."/>
            <person name="Daum C."/>
            <person name="Lang E."/>
            <person name="Abt B."/>
            <person name="Kopitz M."/>
            <person name="Saunders E."/>
            <person name="Lapidus A."/>
            <person name="Lucas S."/>
            <person name="Glavina Del Rio T."/>
            <person name="Nolan M."/>
            <person name="Tice H."/>
            <person name="Copeland A."/>
            <person name="Cheng J.F."/>
            <person name="Chen F."/>
            <person name="Bruce D."/>
            <person name="Goodwin L."/>
            <person name="Pitluck S."/>
            <person name="Mavromatis K."/>
            <person name="Pati A."/>
            <person name="Mikhailova N."/>
            <person name="Chen A."/>
            <person name="Palaniappan K."/>
            <person name="Land M."/>
            <person name="Hauser L."/>
            <person name="Chang Y.J."/>
            <person name="Jeffries C.D."/>
            <person name="Detter J.C."/>
            <person name="Brettin T."/>
            <person name="Rohde M."/>
            <person name="Goker M."/>
            <person name="Bristow J."/>
            <person name="Markowitz V."/>
            <person name="Eisen J.A."/>
            <person name="Hugenholtz P."/>
            <person name="Kyrpides N.C."/>
            <person name="Klenk H.P."/>
        </authorList>
    </citation>
    <scope>NUCLEOTIDE SEQUENCE [LARGE SCALE GENOMIC DNA]</scope>
    <source>
        <strain evidence="21">DSM 14365 / CIP 107738 / JCM 11303 / AJ 13395 / SMP-2</strain>
    </source>
</reference>
<keyword evidence="4 18" id="KW-0963">Cytoplasm</keyword>
<comment type="catalytic activity">
    <reaction evidence="15 18">
        <text>alpha-D-glucosamine 1-phosphate + acetyl-CoA = N-acetyl-alpha-D-glucosamine 1-phosphate + CoA + H(+)</text>
        <dbReference type="Rhea" id="RHEA:13725"/>
        <dbReference type="ChEBI" id="CHEBI:15378"/>
        <dbReference type="ChEBI" id="CHEBI:57287"/>
        <dbReference type="ChEBI" id="CHEBI:57288"/>
        <dbReference type="ChEBI" id="CHEBI:57776"/>
        <dbReference type="ChEBI" id="CHEBI:58516"/>
        <dbReference type="EC" id="2.3.1.157"/>
    </reaction>
</comment>
<dbReference type="NCBIfam" id="TIGR01173">
    <property type="entry name" value="glmU"/>
    <property type="match status" value="1"/>
</dbReference>
<dbReference type="InterPro" id="IPR038009">
    <property type="entry name" value="GlmU_C_LbH"/>
</dbReference>
<feature type="binding site" evidence="18">
    <location>
        <position position="395"/>
    </location>
    <ligand>
        <name>UDP-N-acetyl-alpha-D-glucosamine</name>
        <dbReference type="ChEBI" id="CHEBI:57705"/>
    </ligand>
</feature>
<feature type="region of interest" description="N-acetyltransferase" evidence="18">
    <location>
        <begin position="268"/>
        <end position="483"/>
    </location>
</feature>
<keyword evidence="11 18" id="KW-0573">Peptidoglycan synthesis</keyword>
<dbReference type="PANTHER" id="PTHR43584:SF3">
    <property type="entry name" value="BIFUNCTIONAL PROTEIN GLMU"/>
    <property type="match status" value="1"/>
</dbReference>
<keyword evidence="10 18" id="KW-0133">Cell shape</keyword>
<feature type="domain" description="MobA-like NTP transferase" evidence="19">
    <location>
        <begin position="7"/>
        <end position="170"/>
    </location>
</feature>
<feature type="binding site" evidence="18">
    <location>
        <position position="173"/>
    </location>
    <ligand>
        <name>UDP-N-acetyl-alpha-D-glucosamine</name>
        <dbReference type="ChEBI" id="CHEBI:57705"/>
    </ligand>
</feature>
<evidence type="ECO:0000259" key="19">
    <source>
        <dbReference type="Pfam" id="PF12804"/>
    </source>
</evidence>
<evidence type="ECO:0000256" key="18">
    <source>
        <dbReference type="HAMAP-Rule" id="MF_01631"/>
    </source>
</evidence>
<dbReference type="STRING" id="502025.Hoch_6661"/>
<feature type="binding site" evidence="18">
    <location>
        <position position="244"/>
    </location>
    <ligand>
        <name>Mg(2+)</name>
        <dbReference type="ChEBI" id="CHEBI:18420"/>
    </ligand>
</feature>
<comment type="pathway">
    <text evidence="18">Nucleotide-sugar biosynthesis; UDP-N-acetyl-alpha-D-glucosamine biosynthesis; UDP-N-acetyl-alpha-D-glucosamine from N-acetyl-alpha-D-glucosamine 1-phosphate: step 1/1.</text>
</comment>
<evidence type="ECO:0000256" key="2">
    <source>
        <dbReference type="ARBA" id="ARBA00007707"/>
    </source>
</evidence>
<keyword evidence="12 18" id="KW-0511">Multifunctional enzyme</keyword>
<feature type="binding site" evidence="18">
    <location>
        <begin position="10"/>
        <end position="13"/>
    </location>
    <ligand>
        <name>UDP-N-acetyl-alpha-D-glucosamine</name>
        <dbReference type="ChEBI" id="CHEBI:57705"/>
    </ligand>
</feature>
<dbReference type="InterPro" id="IPR005882">
    <property type="entry name" value="Bifunctional_GlmU"/>
</dbReference>
<keyword evidence="13 18" id="KW-0012">Acyltransferase</keyword>
<feature type="active site" description="Proton acceptor" evidence="18">
    <location>
        <position position="381"/>
    </location>
</feature>
<dbReference type="GO" id="GO:0071555">
    <property type="term" value="P:cell wall organization"/>
    <property type="evidence" value="ECO:0007669"/>
    <property type="project" value="UniProtKB-KW"/>
</dbReference>
<evidence type="ECO:0000313" key="20">
    <source>
        <dbReference type="EMBL" id="ACY19127.1"/>
    </source>
</evidence>
<evidence type="ECO:0000256" key="8">
    <source>
        <dbReference type="ARBA" id="ARBA00022737"/>
    </source>
</evidence>
<dbReference type="GO" id="GO:0016020">
    <property type="term" value="C:membrane"/>
    <property type="evidence" value="ECO:0007669"/>
    <property type="project" value="GOC"/>
</dbReference>
<dbReference type="AlphaFoldDB" id="D0LSZ1"/>
<dbReference type="Proteomes" id="UP000001880">
    <property type="component" value="Chromosome"/>
</dbReference>
<comment type="subunit">
    <text evidence="18">Homotrimer.</text>
</comment>
<comment type="similarity">
    <text evidence="2 18">In the C-terminal section; belongs to the transferase hexapeptide repeat family.</text>
</comment>
<dbReference type="GO" id="GO:0000287">
    <property type="term" value="F:magnesium ion binding"/>
    <property type="evidence" value="ECO:0007669"/>
    <property type="project" value="UniProtKB-UniRule"/>
</dbReference>
<dbReference type="EC" id="2.3.1.157" evidence="18"/>
<dbReference type="GO" id="GO:0009245">
    <property type="term" value="P:lipid A biosynthetic process"/>
    <property type="evidence" value="ECO:0007669"/>
    <property type="project" value="UniProtKB-UniRule"/>
</dbReference>
<keyword evidence="21" id="KW-1185">Reference proteome</keyword>
<dbReference type="Gene3D" id="2.160.10.10">
    <property type="entry name" value="Hexapeptide repeat proteins"/>
    <property type="match status" value="1"/>
</dbReference>
<comment type="pathway">
    <text evidence="18">Bacterial outer membrane biogenesis; LPS lipid A biosynthesis.</text>
</comment>
<feature type="binding site" evidence="18">
    <location>
        <position position="369"/>
    </location>
    <ligand>
        <name>UDP-N-acetyl-alpha-D-glucosamine</name>
        <dbReference type="ChEBI" id="CHEBI:57705"/>
    </ligand>
</feature>
<dbReference type="RefSeq" id="WP_012831719.1">
    <property type="nucleotide sequence ID" value="NC_013440.1"/>
</dbReference>
<feature type="binding site" evidence="18">
    <location>
        <position position="111"/>
    </location>
    <ligand>
        <name>Mg(2+)</name>
        <dbReference type="ChEBI" id="CHEBI:18420"/>
    </ligand>
</feature>
<dbReference type="GO" id="GO:0000902">
    <property type="term" value="P:cell morphogenesis"/>
    <property type="evidence" value="ECO:0007669"/>
    <property type="project" value="UniProtKB-UniRule"/>
</dbReference>
<dbReference type="CDD" id="cd02540">
    <property type="entry name" value="GT2_GlmU_N_bac"/>
    <property type="match status" value="1"/>
</dbReference>
<evidence type="ECO:0000256" key="16">
    <source>
        <dbReference type="ARBA" id="ARBA00048493"/>
    </source>
</evidence>
<feature type="binding site" evidence="18">
    <location>
        <position position="441"/>
    </location>
    <ligand>
        <name>acetyl-CoA</name>
        <dbReference type="ChEBI" id="CHEBI:57288"/>
    </ligand>
</feature>
<dbReference type="KEGG" id="hoh:Hoch_6661"/>
<feature type="binding site" evidence="18">
    <location>
        <position position="148"/>
    </location>
    <ligand>
        <name>UDP-N-acetyl-alpha-D-glucosamine</name>
        <dbReference type="ChEBI" id="CHEBI:57705"/>
    </ligand>
</feature>
<dbReference type="PROSITE" id="PS00101">
    <property type="entry name" value="HEXAPEP_TRANSFERASES"/>
    <property type="match status" value="1"/>
</dbReference>